<evidence type="ECO:0000256" key="2">
    <source>
        <dbReference type="RuleBase" id="RU366054"/>
    </source>
</evidence>
<dbReference type="InterPro" id="IPR027705">
    <property type="entry name" value="Flotillin_fam"/>
</dbReference>
<comment type="caution">
    <text evidence="3">The sequence shown here is derived from an EMBL/GenBank/DDBJ whole genome shotgun (WGS) entry which is preliminary data.</text>
</comment>
<accession>A0AAN4Y9F6</accession>
<reference evidence="3" key="1">
    <citation type="submission" date="2023-04" db="EMBL/GenBank/DDBJ databases">
        <title>Aspergillus oryzae NBRC 4228.</title>
        <authorList>
            <person name="Ichikawa N."/>
            <person name="Sato H."/>
            <person name="Tonouchi N."/>
        </authorList>
    </citation>
    <scope>NUCLEOTIDE SEQUENCE</scope>
    <source>
        <strain evidence="3">NBRC 4228</strain>
    </source>
</reference>
<dbReference type="Gene3D" id="3.30.479.30">
    <property type="entry name" value="Band 7 domain"/>
    <property type="match status" value="1"/>
</dbReference>
<comment type="similarity">
    <text evidence="2">Belongs to the band 7/mec-2 family. Flotillin subfamily.</text>
</comment>
<dbReference type="PANTHER" id="PTHR13806:SF31">
    <property type="entry name" value="FLOTILLIN-LIKE PROTEIN 1-RELATED"/>
    <property type="match status" value="1"/>
</dbReference>
<dbReference type="SUPFAM" id="SSF117892">
    <property type="entry name" value="Band 7/SPFH domain"/>
    <property type="match status" value="1"/>
</dbReference>
<evidence type="ECO:0000256" key="1">
    <source>
        <dbReference type="ARBA" id="ARBA00004308"/>
    </source>
</evidence>
<evidence type="ECO:0000313" key="4">
    <source>
        <dbReference type="Proteomes" id="UP001165205"/>
    </source>
</evidence>
<name>A0AAN4Y9F6_ASPOZ</name>
<dbReference type="GO" id="GO:0012505">
    <property type="term" value="C:endomembrane system"/>
    <property type="evidence" value="ECO:0007669"/>
    <property type="project" value="UniProtKB-SubCell"/>
</dbReference>
<proteinExistence type="inferred from homology"/>
<organism evidence="3 4">
    <name type="scientific">Aspergillus oryzae</name>
    <name type="common">Yellow koji mold</name>
    <dbReference type="NCBI Taxonomy" id="5062"/>
    <lineage>
        <taxon>Eukaryota</taxon>
        <taxon>Fungi</taxon>
        <taxon>Dikarya</taxon>
        <taxon>Ascomycota</taxon>
        <taxon>Pezizomycotina</taxon>
        <taxon>Eurotiomycetes</taxon>
        <taxon>Eurotiomycetidae</taxon>
        <taxon>Eurotiales</taxon>
        <taxon>Aspergillaceae</taxon>
        <taxon>Aspergillus</taxon>
        <taxon>Aspergillus subgen. Circumdati</taxon>
    </lineage>
</organism>
<dbReference type="GO" id="GO:0005886">
    <property type="term" value="C:plasma membrane"/>
    <property type="evidence" value="ECO:0007669"/>
    <property type="project" value="TreeGrafter"/>
</dbReference>
<protein>
    <submittedName>
        <fullName evidence="3">Unnamed protein product</fullName>
    </submittedName>
</protein>
<dbReference type="EMBL" id="BSYA01000006">
    <property type="protein sequence ID" value="GMG23587.1"/>
    <property type="molecule type" value="Genomic_DNA"/>
</dbReference>
<dbReference type="PANTHER" id="PTHR13806">
    <property type="entry name" value="FLOTILLIN-RELATED"/>
    <property type="match status" value="1"/>
</dbReference>
<evidence type="ECO:0000313" key="3">
    <source>
        <dbReference type="EMBL" id="GMG23587.1"/>
    </source>
</evidence>
<dbReference type="Proteomes" id="UP001165205">
    <property type="component" value="Unassembled WGS sequence"/>
</dbReference>
<comment type="subcellular location">
    <subcellularLocation>
        <location evidence="1">Endomembrane system</location>
    </subcellularLocation>
</comment>
<gene>
    <name evidence="3" type="ORF">Aory04_000099600</name>
</gene>
<dbReference type="InterPro" id="IPR036013">
    <property type="entry name" value="Band_7/SPFH_dom_sf"/>
</dbReference>
<sequence>MTMEKLQFSLPAVFTIGADNEMEALKDYARLLAENSDDKSNVQKIVKGIIEGETRVIVSSMSMEEVFKERQLQDTPGSEYFSILSKKAHEGALNQAKIDVAEARMKGEIGEAEKKGKMKQEISKIDADTAVLETKRKAEKAKADSELMNRQTELDASVQISKITTKRQTEMKDAELQKQVESKRAETELERLRASEVTKSKVARESAQENADAAYYTEQKAADARLYKHKMDADAASDAALYKQKREAEGILEMSKAYGALIDVLGGPQAFLQFRMMENGTYEKLAKANGDAIRGLSPKISSWNTGECRS</sequence>
<dbReference type="AlphaFoldDB" id="A0AAN4Y9F6"/>